<name>A0A1F6VE17_9BACT</name>
<dbReference type="Proteomes" id="UP000178235">
    <property type="component" value="Unassembled WGS sequence"/>
</dbReference>
<sequence length="471" mass="49526">MKTYFLKIFFALTFFLLPFVASAGIDHALSGWAWSDNIGWVSFNSTNCDTDNNGKKDIGCGGDNTTGSVINYGVDKGDQYGYLCGNASCSIPGYAWSDNIGWIQFGNLGGFPSGNNTVPQNAQVEEGVLRGWAKALSADGNGWDGWISLGGTWTDPATSASGPYSITLDANTNPFCVSENCPGHDFAWGSDVVGWVNWGGVRLGPAVPPAGVCSVNIDLDTEYNPGETITVNWTARDENDENTGTDWIGIIDPDYPEDTYSDSAGDDIYWDYVSEASTPIELLAPQNLGSYEIRYLQDDGFTQCGNGAGFTVVDPVEPPISFTVTPIIAGTGTGSINPNSPQTVSLNGTQSFTVAPATGHTVSTSGCGGSPTTSQNGSYTYTTGNITQNCTVTATFTPPPGGGAPIPGQCSVPALHYNCLSIVEGGSGVPSPEDTQESGPSNWTWICPGLNDGADSPTCYENKTPIIIEPR</sequence>
<evidence type="ECO:0000256" key="1">
    <source>
        <dbReference type="SAM" id="SignalP"/>
    </source>
</evidence>
<comment type="caution">
    <text evidence="2">The sequence shown here is derived from an EMBL/GenBank/DDBJ whole genome shotgun (WGS) entry which is preliminary data.</text>
</comment>
<dbReference type="AlphaFoldDB" id="A0A1F6VE17"/>
<gene>
    <name evidence="2" type="ORF">A2738_03560</name>
</gene>
<reference evidence="2 3" key="1">
    <citation type="journal article" date="2016" name="Nat. Commun.">
        <title>Thousands of microbial genomes shed light on interconnected biogeochemical processes in an aquifer system.</title>
        <authorList>
            <person name="Anantharaman K."/>
            <person name="Brown C.T."/>
            <person name="Hug L.A."/>
            <person name="Sharon I."/>
            <person name="Castelle C.J."/>
            <person name="Probst A.J."/>
            <person name="Thomas B.C."/>
            <person name="Singh A."/>
            <person name="Wilkins M.J."/>
            <person name="Karaoz U."/>
            <person name="Brodie E.L."/>
            <person name="Williams K.H."/>
            <person name="Hubbard S.S."/>
            <person name="Banfield J.F."/>
        </authorList>
    </citation>
    <scope>NUCLEOTIDE SEQUENCE [LARGE SCALE GENOMIC DNA]</scope>
</reference>
<accession>A0A1F6VE17</accession>
<proteinExistence type="predicted"/>
<evidence type="ECO:0000313" key="2">
    <source>
        <dbReference type="EMBL" id="OGI67897.1"/>
    </source>
</evidence>
<keyword evidence="1" id="KW-0732">Signal</keyword>
<feature type="signal peptide" evidence="1">
    <location>
        <begin position="1"/>
        <end position="23"/>
    </location>
</feature>
<dbReference type="EMBL" id="MFTS01000007">
    <property type="protein sequence ID" value="OGI67897.1"/>
    <property type="molecule type" value="Genomic_DNA"/>
</dbReference>
<organism evidence="2 3">
    <name type="scientific">Candidatus Nomurabacteria bacterium RIFCSPHIGHO2_01_FULL_42_15</name>
    <dbReference type="NCBI Taxonomy" id="1801742"/>
    <lineage>
        <taxon>Bacteria</taxon>
        <taxon>Candidatus Nomuraibacteriota</taxon>
    </lineage>
</organism>
<protein>
    <recommendedName>
        <fullName evidence="4">Ig-like domain-containing protein</fullName>
    </recommendedName>
</protein>
<evidence type="ECO:0008006" key="4">
    <source>
        <dbReference type="Google" id="ProtNLM"/>
    </source>
</evidence>
<evidence type="ECO:0000313" key="3">
    <source>
        <dbReference type="Proteomes" id="UP000178235"/>
    </source>
</evidence>
<feature type="chain" id="PRO_5009527202" description="Ig-like domain-containing protein" evidence="1">
    <location>
        <begin position="24"/>
        <end position="471"/>
    </location>
</feature>